<dbReference type="InterPro" id="IPR025303">
    <property type="entry name" value="PdaC"/>
</dbReference>
<evidence type="ECO:0000259" key="2">
    <source>
        <dbReference type="Pfam" id="PF13739"/>
    </source>
</evidence>
<dbReference type="EMBL" id="JBHSDH010000013">
    <property type="protein sequence ID" value="MFC4291643.1"/>
    <property type="molecule type" value="Genomic_DNA"/>
</dbReference>
<feature type="chain" id="PRO_5046398877" evidence="1">
    <location>
        <begin position="26"/>
        <end position="284"/>
    </location>
</feature>
<gene>
    <name evidence="3" type="ORF">ACFOWX_04355</name>
</gene>
<organism evidence="3 4">
    <name type="scientific">Sphingorhabdus arenilitoris</name>
    <dbReference type="NCBI Taxonomy" id="1490041"/>
    <lineage>
        <taxon>Bacteria</taxon>
        <taxon>Pseudomonadati</taxon>
        <taxon>Pseudomonadota</taxon>
        <taxon>Alphaproteobacteria</taxon>
        <taxon>Sphingomonadales</taxon>
        <taxon>Sphingomonadaceae</taxon>
        <taxon>Sphingorhabdus</taxon>
    </lineage>
</organism>
<keyword evidence="4" id="KW-1185">Reference proteome</keyword>
<keyword evidence="1" id="KW-0732">Signal</keyword>
<comment type="caution">
    <text evidence="3">The sequence shown here is derived from an EMBL/GenBank/DDBJ whole genome shotgun (WGS) entry which is preliminary data.</text>
</comment>
<protein>
    <submittedName>
        <fullName evidence="3">DUF3298 and DUF4163 domain-containing protein</fullName>
    </submittedName>
</protein>
<feature type="domain" description="Deacetylase PdaC" evidence="2">
    <location>
        <begin position="66"/>
        <end position="158"/>
    </location>
</feature>
<evidence type="ECO:0000313" key="4">
    <source>
        <dbReference type="Proteomes" id="UP001595887"/>
    </source>
</evidence>
<dbReference type="Pfam" id="PF13739">
    <property type="entry name" value="PdaC"/>
    <property type="match status" value="1"/>
</dbReference>
<dbReference type="RefSeq" id="WP_381421690.1">
    <property type="nucleotide sequence ID" value="NZ_JBHSDH010000013.1"/>
</dbReference>
<feature type="signal peptide" evidence="1">
    <location>
        <begin position="1"/>
        <end position="25"/>
    </location>
</feature>
<dbReference type="Gene3D" id="3.30.565.40">
    <property type="entry name" value="Fervidobacterium nodosum Rt17-B1 like"/>
    <property type="match status" value="1"/>
</dbReference>
<dbReference type="Proteomes" id="UP001595887">
    <property type="component" value="Unassembled WGS sequence"/>
</dbReference>
<evidence type="ECO:0000256" key="1">
    <source>
        <dbReference type="SAM" id="SignalP"/>
    </source>
</evidence>
<evidence type="ECO:0000313" key="3">
    <source>
        <dbReference type="EMBL" id="MFC4291643.1"/>
    </source>
</evidence>
<reference evidence="4" key="1">
    <citation type="journal article" date="2019" name="Int. J. Syst. Evol. Microbiol.">
        <title>The Global Catalogue of Microorganisms (GCM) 10K type strain sequencing project: providing services to taxonomists for standard genome sequencing and annotation.</title>
        <authorList>
            <consortium name="The Broad Institute Genomics Platform"/>
            <consortium name="The Broad Institute Genome Sequencing Center for Infectious Disease"/>
            <person name="Wu L."/>
            <person name="Ma J."/>
        </authorList>
    </citation>
    <scope>NUCLEOTIDE SEQUENCE [LARGE SCALE GENOMIC DNA]</scope>
    <source>
        <strain evidence="4">CECT 8531</strain>
    </source>
</reference>
<name>A0ABV8RE51_9SPHN</name>
<proteinExistence type="predicted"/>
<sequence length="284" mass="30677">MHSRIFLTTGILGLLALLPSCSPGAENKKTYKINQDNPVGTIPKASARAAAGGATAQASGASGRSIAEENDRYSFSFSYPAEAGRIAALKSWFDAQLEKDKAALLSDVAEAEKDAKENGYEYRGFSYGAEWQRVADTPRYLSLSATISSYSGGAHGNYGFDSLLWDKKAGKRMKPLDLFTSDTAFTASIVKAFCTQLDRQRAKKREGLDDKSSIPEFDACINPAENTVILGSTDKVHFDKIGILIGPYSAGPYAEGAYEVTLPVTQAALQAVKPEYRNAFRVKT</sequence>
<accession>A0ABV8RE51</accession>